<dbReference type="GeneID" id="54578271"/>
<evidence type="ECO:0000259" key="4">
    <source>
        <dbReference type="PROSITE" id="PS00497"/>
    </source>
</evidence>
<evidence type="ECO:0000256" key="2">
    <source>
        <dbReference type="ARBA" id="ARBA00023008"/>
    </source>
</evidence>
<gene>
    <name evidence="6" type="ORF">BU26DRAFT_457274</name>
</gene>
<feature type="signal peptide" evidence="3">
    <location>
        <begin position="1"/>
        <end position="21"/>
    </location>
</feature>
<dbReference type="Gene3D" id="1.10.1280.10">
    <property type="entry name" value="Di-copper center containing domain from catechol oxidase"/>
    <property type="match status" value="1"/>
</dbReference>
<keyword evidence="1" id="KW-0479">Metal-binding</keyword>
<protein>
    <submittedName>
        <fullName evidence="6">Amino acid transporter</fullName>
    </submittedName>
</protein>
<evidence type="ECO:0000259" key="5">
    <source>
        <dbReference type="PROSITE" id="PS00498"/>
    </source>
</evidence>
<dbReference type="SUPFAM" id="SSF48056">
    <property type="entry name" value="Di-copper centre-containing domain"/>
    <property type="match status" value="1"/>
</dbReference>
<keyword evidence="3" id="KW-0732">Signal</keyword>
<evidence type="ECO:0000256" key="1">
    <source>
        <dbReference type="ARBA" id="ARBA00022723"/>
    </source>
</evidence>
<feature type="chain" id="PRO_5025638934" evidence="3">
    <location>
        <begin position="22"/>
        <end position="329"/>
    </location>
</feature>
<dbReference type="InterPro" id="IPR050316">
    <property type="entry name" value="Tyrosinase/Hemocyanin"/>
</dbReference>
<dbReference type="PANTHER" id="PTHR11474:SF126">
    <property type="entry name" value="TYROSINASE-LIKE PROTEIN TYR-1-RELATED"/>
    <property type="match status" value="1"/>
</dbReference>
<dbReference type="PANTHER" id="PTHR11474">
    <property type="entry name" value="TYROSINASE FAMILY MEMBER"/>
    <property type="match status" value="1"/>
</dbReference>
<accession>A0A6A6IHC2</accession>
<dbReference type="InterPro" id="IPR002227">
    <property type="entry name" value="Tyrosinase_Cu-bd"/>
</dbReference>
<dbReference type="PRINTS" id="PR00092">
    <property type="entry name" value="TYROSINASE"/>
</dbReference>
<evidence type="ECO:0000313" key="6">
    <source>
        <dbReference type="EMBL" id="KAF2249282.1"/>
    </source>
</evidence>
<dbReference type="EMBL" id="ML987195">
    <property type="protein sequence ID" value="KAF2249282.1"/>
    <property type="molecule type" value="Genomic_DNA"/>
</dbReference>
<feature type="domain" description="Tyrosinase copper-binding" evidence="4">
    <location>
        <begin position="89"/>
        <end position="106"/>
    </location>
</feature>
<dbReference type="Proteomes" id="UP000800094">
    <property type="component" value="Unassembled WGS sequence"/>
</dbReference>
<proteinExistence type="predicted"/>
<dbReference type="OrthoDB" id="6132182at2759"/>
<feature type="domain" description="Tyrosinase copper-binding" evidence="5">
    <location>
        <begin position="233"/>
        <end position="244"/>
    </location>
</feature>
<reference evidence="6" key="1">
    <citation type="journal article" date="2020" name="Stud. Mycol.">
        <title>101 Dothideomycetes genomes: a test case for predicting lifestyles and emergence of pathogens.</title>
        <authorList>
            <person name="Haridas S."/>
            <person name="Albert R."/>
            <person name="Binder M."/>
            <person name="Bloem J."/>
            <person name="Labutti K."/>
            <person name="Salamov A."/>
            <person name="Andreopoulos B."/>
            <person name="Baker S."/>
            <person name="Barry K."/>
            <person name="Bills G."/>
            <person name="Bluhm B."/>
            <person name="Cannon C."/>
            <person name="Castanera R."/>
            <person name="Culley D."/>
            <person name="Daum C."/>
            <person name="Ezra D."/>
            <person name="Gonzalez J."/>
            <person name="Henrissat B."/>
            <person name="Kuo A."/>
            <person name="Liang C."/>
            <person name="Lipzen A."/>
            <person name="Lutzoni F."/>
            <person name="Magnuson J."/>
            <person name="Mondo S."/>
            <person name="Nolan M."/>
            <person name="Ohm R."/>
            <person name="Pangilinan J."/>
            <person name="Park H.-J."/>
            <person name="Ramirez L."/>
            <person name="Alfaro M."/>
            <person name="Sun H."/>
            <person name="Tritt A."/>
            <person name="Yoshinaga Y."/>
            <person name="Zwiers L.-H."/>
            <person name="Turgeon B."/>
            <person name="Goodwin S."/>
            <person name="Spatafora J."/>
            <person name="Crous P."/>
            <person name="Grigoriev I."/>
        </authorList>
    </citation>
    <scope>NUCLEOTIDE SEQUENCE</scope>
    <source>
        <strain evidence="6">CBS 122368</strain>
    </source>
</reference>
<dbReference type="InterPro" id="IPR008922">
    <property type="entry name" value="Di-copper_centre_dom_sf"/>
</dbReference>
<dbReference type="GO" id="GO:0046872">
    <property type="term" value="F:metal ion binding"/>
    <property type="evidence" value="ECO:0007669"/>
    <property type="project" value="UniProtKB-KW"/>
</dbReference>
<dbReference type="AlphaFoldDB" id="A0A6A6IHC2"/>
<dbReference type="GO" id="GO:0016491">
    <property type="term" value="F:oxidoreductase activity"/>
    <property type="evidence" value="ECO:0007669"/>
    <property type="project" value="InterPro"/>
</dbReference>
<organism evidence="6 7">
    <name type="scientific">Trematosphaeria pertusa</name>
    <dbReference type="NCBI Taxonomy" id="390896"/>
    <lineage>
        <taxon>Eukaryota</taxon>
        <taxon>Fungi</taxon>
        <taxon>Dikarya</taxon>
        <taxon>Ascomycota</taxon>
        <taxon>Pezizomycotina</taxon>
        <taxon>Dothideomycetes</taxon>
        <taxon>Pleosporomycetidae</taxon>
        <taxon>Pleosporales</taxon>
        <taxon>Massarineae</taxon>
        <taxon>Trematosphaeriaceae</taxon>
        <taxon>Trematosphaeria</taxon>
    </lineage>
</organism>
<dbReference type="PROSITE" id="PS00498">
    <property type="entry name" value="TYROSINASE_2"/>
    <property type="match status" value="1"/>
</dbReference>
<keyword evidence="7" id="KW-1185">Reference proteome</keyword>
<keyword evidence="2" id="KW-0186">Copper</keyword>
<dbReference type="PROSITE" id="PS00497">
    <property type="entry name" value="TYROSINASE_1"/>
    <property type="match status" value="1"/>
</dbReference>
<name>A0A6A6IHC2_9PLEO</name>
<evidence type="ECO:0000256" key="3">
    <source>
        <dbReference type="SAM" id="SignalP"/>
    </source>
</evidence>
<sequence>MRSFLLVATPFLLSIASNVAGLAIRQANSSGTCTTNQRKAWQNLSDDEKAAYIDAELCLMGSPPQLFDWAKNRWDEVVYGHVVQSNVIHDVGAFLPWHRLYMRAHEYLLQTECNYTGAQPYWEESLDVANLAGSIVFDPDTGFGGNSNGSCITDGPFTQLELHITQSTNYANYCLTRDFNTDGFQGATPSNVSSCYNSTTYEAAYTCYKSSPHTAGHAGVGGTMLDAVASPSDPLFFLHHTNLDRLWWEWQLANLTARLTDMSGRNVPRPSYLAQNNFTYPGPEILDYDGDEGNVTTLHHNLWMVGLIPNATIGEVMDLRGELICAEYV</sequence>
<evidence type="ECO:0000313" key="7">
    <source>
        <dbReference type="Proteomes" id="UP000800094"/>
    </source>
</evidence>
<dbReference type="Pfam" id="PF00264">
    <property type="entry name" value="Tyrosinase"/>
    <property type="match status" value="1"/>
</dbReference>
<dbReference type="RefSeq" id="XP_033684286.1">
    <property type="nucleotide sequence ID" value="XM_033824941.1"/>
</dbReference>